<accession>A0A6J5M340</accession>
<dbReference type="EMBL" id="LR796386">
    <property type="protein sequence ID" value="CAB4141058.1"/>
    <property type="molecule type" value="Genomic_DNA"/>
</dbReference>
<gene>
    <name evidence="1" type="ORF">UFOVP413_24</name>
</gene>
<protein>
    <submittedName>
        <fullName evidence="1">Uncharacterized protein</fullName>
    </submittedName>
</protein>
<organism evidence="1">
    <name type="scientific">uncultured Caudovirales phage</name>
    <dbReference type="NCBI Taxonomy" id="2100421"/>
    <lineage>
        <taxon>Viruses</taxon>
        <taxon>Duplodnaviria</taxon>
        <taxon>Heunggongvirae</taxon>
        <taxon>Uroviricota</taxon>
        <taxon>Caudoviricetes</taxon>
        <taxon>Peduoviridae</taxon>
        <taxon>Maltschvirus</taxon>
        <taxon>Maltschvirus maltsch</taxon>
    </lineage>
</organism>
<proteinExistence type="predicted"/>
<name>A0A6J5M340_9CAUD</name>
<reference evidence="1" key="1">
    <citation type="submission" date="2020-04" db="EMBL/GenBank/DDBJ databases">
        <authorList>
            <person name="Chiriac C."/>
            <person name="Salcher M."/>
            <person name="Ghai R."/>
            <person name="Kavagutti S V."/>
        </authorList>
    </citation>
    <scope>NUCLEOTIDE SEQUENCE</scope>
</reference>
<evidence type="ECO:0000313" key="1">
    <source>
        <dbReference type="EMBL" id="CAB4141058.1"/>
    </source>
</evidence>
<sequence length="514" mass="55430">MYLSKAAAQQPLNTNSIQVPAPVGGWNARDAQDNMPPEDAVNMVNWFPATGVVETRRGYQTHASGMSGSIESLIEFNAQATRKLICAADGKFYDISTAGAVGAALASGFTNNRWQSAQFDISGSGSRIALVNGSDAPQQYDGTTVSALTISGTGLTPSNLIGVNIFKNRAFYWEKNSQDFWYSSINALAGTLTKFPLGRISSFGGNLVSMATWTQDGGDGVNDYAVFLMSSGDVIVYQGSDPGAAADWALVGRFRLGSCLDVRGVVQFGSDLIAMTREGYYPLSLVLSKARSNDLGAVSDKINGAVKEVARSYAANKGWQAILYPRGNWLLFNVPVSAARFDQHVMNTQTGAWTKFEGMNGACWGLYNEEIYFGGTDGKVYKADVGLNDGGKAIIFTAQTAWNYFGNRERIKRFTGIKPTFESETELPVSIALGYDFRAQAVNFTTSQLVGDDSPWDDSPWDDTSWAPDSGIISPWVSAAGLGRCVSARVVSSLNGQSCKWYSITYLMQAGDFI</sequence>